<evidence type="ECO:0000256" key="4">
    <source>
        <dbReference type="ARBA" id="ARBA00022692"/>
    </source>
</evidence>
<feature type="signal peptide" evidence="12">
    <location>
        <begin position="1"/>
        <end position="26"/>
    </location>
</feature>
<evidence type="ECO:0000259" key="13">
    <source>
        <dbReference type="Pfam" id="PF00593"/>
    </source>
</evidence>
<evidence type="ECO:0000256" key="11">
    <source>
        <dbReference type="RuleBase" id="RU003357"/>
    </source>
</evidence>
<keyword evidence="3 10" id="KW-1134">Transmembrane beta strand</keyword>
<dbReference type="Proteomes" id="UP001325680">
    <property type="component" value="Chromosome"/>
</dbReference>
<keyword evidence="8 15" id="KW-0675">Receptor</keyword>
<evidence type="ECO:0000313" key="16">
    <source>
        <dbReference type="Proteomes" id="UP001325680"/>
    </source>
</evidence>
<evidence type="ECO:0000256" key="1">
    <source>
        <dbReference type="ARBA" id="ARBA00004571"/>
    </source>
</evidence>
<comment type="similarity">
    <text evidence="10 11">Belongs to the TonB-dependent receptor family.</text>
</comment>
<reference evidence="15 16" key="1">
    <citation type="submission" date="2023-12" db="EMBL/GenBank/DDBJ databases">
        <title>Genome sequencing and assembly of bacterial species from a model synthetic community.</title>
        <authorList>
            <person name="Hogle S.L."/>
        </authorList>
    </citation>
    <scope>NUCLEOTIDE SEQUENCE [LARGE SCALE GENOMIC DNA]</scope>
    <source>
        <strain evidence="15 16">HAMBI_3031</strain>
    </source>
</reference>
<evidence type="ECO:0000256" key="9">
    <source>
        <dbReference type="ARBA" id="ARBA00023237"/>
    </source>
</evidence>
<dbReference type="Pfam" id="PF07715">
    <property type="entry name" value="Plug"/>
    <property type="match status" value="1"/>
</dbReference>
<evidence type="ECO:0000256" key="8">
    <source>
        <dbReference type="ARBA" id="ARBA00023170"/>
    </source>
</evidence>
<dbReference type="Gene3D" id="2.40.170.20">
    <property type="entry name" value="TonB-dependent receptor, beta-barrel domain"/>
    <property type="match status" value="1"/>
</dbReference>
<keyword evidence="6 11" id="KW-0798">TonB box</keyword>
<gene>
    <name evidence="15" type="ORF">U0035_13140</name>
</gene>
<dbReference type="Pfam" id="PF00593">
    <property type="entry name" value="TonB_dep_Rec_b-barrel"/>
    <property type="match status" value="1"/>
</dbReference>
<dbReference type="Gene3D" id="2.170.130.10">
    <property type="entry name" value="TonB-dependent receptor, plug domain"/>
    <property type="match status" value="1"/>
</dbReference>
<dbReference type="InterPro" id="IPR012910">
    <property type="entry name" value="Plug_dom"/>
</dbReference>
<keyword evidence="7 10" id="KW-0472">Membrane</keyword>
<feature type="chain" id="PRO_5046095344" evidence="12">
    <location>
        <begin position="27"/>
        <end position="672"/>
    </location>
</feature>
<evidence type="ECO:0000256" key="10">
    <source>
        <dbReference type="PROSITE-ProRule" id="PRU01360"/>
    </source>
</evidence>
<keyword evidence="16" id="KW-1185">Reference proteome</keyword>
<dbReference type="SUPFAM" id="SSF56935">
    <property type="entry name" value="Porins"/>
    <property type="match status" value="1"/>
</dbReference>
<accession>A0ABZ0W295</accession>
<dbReference type="InterPro" id="IPR000531">
    <property type="entry name" value="Beta-barrel_TonB"/>
</dbReference>
<dbReference type="PROSITE" id="PS52016">
    <property type="entry name" value="TONB_DEPENDENT_REC_3"/>
    <property type="match status" value="1"/>
</dbReference>
<evidence type="ECO:0000256" key="6">
    <source>
        <dbReference type="ARBA" id="ARBA00023077"/>
    </source>
</evidence>
<keyword evidence="9 10" id="KW-0998">Cell outer membrane</keyword>
<evidence type="ECO:0000256" key="7">
    <source>
        <dbReference type="ARBA" id="ARBA00023136"/>
    </source>
</evidence>
<sequence>MQYVLKALAGLCLLLFMILSPHPVGAQWRDTIITRELEEVQVSGSKKRSLVASVSPVQVLSGNALQRLNSFSIADAIRYFSGVQLKDYGGIGGLKTVNVRGMGTQHVGVFYDGMQLGNAQNGIVDLGKFSLDNIEEVSLHNSQNPDIFQSAKSFGAASSIYIKALPPTFKDSQSYQVKAAFKTGSFGLINPSIHWQQKLADNIATTISAELINAHGRYKTRYKKWAYDTTIVRQNAGVASQRVELAVQDINKDSATHWKIQGYFYNSERGLPGAIVAERFYNSQRLWDRNFFTQGSLQHRFSPRYRLLLQFKYANDLTRYLDTTIKKIGGAPLHNTYKQQEYYTSLVNEFELKKWWTFSLAADWTLHQMQSNLDDFAYPTRQTKLVAVATELSWEPVTISGNLLGSFINEKVKQGKAADDKQELTPAINLSWMPWEAIPLNFRSFYKRIFRMPTFNDLYYTIVGSATLKPEYSNQYNIGAQYNKYFSPIKLDFNVQADVYINKVQDKIIAIPANNLFRWSMINLGAVEIKGLDVHASYFLTLKEKIVLNGTLNYSYQEAVNKTTGQRSYGNLIPYAPRHSGSATLQVFYRNWGVNYSFIYTGERYMLPENDPQNYLMPWYTHDLSLTKKLVLGKTALVVAAEVNNLFNQYYDVVINYPMPGRNYLIKLSFNL</sequence>
<dbReference type="InterPro" id="IPR037066">
    <property type="entry name" value="Plug_dom_sf"/>
</dbReference>
<protein>
    <submittedName>
        <fullName evidence="15">TonB-dependent receptor</fullName>
    </submittedName>
</protein>
<feature type="domain" description="TonB-dependent receptor plug" evidence="14">
    <location>
        <begin position="53"/>
        <end position="144"/>
    </location>
</feature>
<dbReference type="EMBL" id="CP139960">
    <property type="protein sequence ID" value="WQD36612.1"/>
    <property type="molecule type" value="Genomic_DNA"/>
</dbReference>
<comment type="subcellular location">
    <subcellularLocation>
        <location evidence="1 10">Cell outer membrane</location>
        <topology evidence="1 10">Multi-pass membrane protein</topology>
    </subcellularLocation>
</comment>
<feature type="domain" description="TonB-dependent receptor-like beta-barrel" evidence="13">
    <location>
        <begin position="252"/>
        <end position="646"/>
    </location>
</feature>
<dbReference type="PANTHER" id="PTHR30069:SF29">
    <property type="entry name" value="HEMOGLOBIN AND HEMOGLOBIN-HAPTOGLOBIN-BINDING PROTEIN 1-RELATED"/>
    <property type="match status" value="1"/>
</dbReference>
<keyword evidence="2 10" id="KW-0813">Transport</keyword>
<evidence type="ECO:0000256" key="5">
    <source>
        <dbReference type="ARBA" id="ARBA00022729"/>
    </source>
</evidence>
<evidence type="ECO:0000259" key="14">
    <source>
        <dbReference type="Pfam" id="PF07715"/>
    </source>
</evidence>
<evidence type="ECO:0000256" key="2">
    <source>
        <dbReference type="ARBA" id="ARBA00022448"/>
    </source>
</evidence>
<evidence type="ECO:0000256" key="12">
    <source>
        <dbReference type="SAM" id="SignalP"/>
    </source>
</evidence>
<organism evidence="15 16">
    <name type="scientific">Niabella yanshanensis</name>
    <dbReference type="NCBI Taxonomy" id="577386"/>
    <lineage>
        <taxon>Bacteria</taxon>
        <taxon>Pseudomonadati</taxon>
        <taxon>Bacteroidota</taxon>
        <taxon>Chitinophagia</taxon>
        <taxon>Chitinophagales</taxon>
        <taxon>Chitinophagaceae</taxon>
        <taxon>Niabella</taxon>
    </lineage>
</organism>
<evidence type="ECO:0000256" key="3">
    <source>
        <dbReference type="ARBA" id="ARBA00022452"/>
    </source>
</evidence>
<keyword evidence="5 12" id="KW-0732">Signal</keyword>
<name>A0ABZ0W295_9BACT</name>
<dbReference type="PANTHER" id="PTHR30069">
    <property type="entry name" value="TONB-DEPENDENT OUTER MEMBRANE RECEPTOR"/>
    <property type="match status" value="1"/>
</dbReference>
<evidence type="ECO:0000313" key="15">
    <source>
        <dbReference type="EMBL" id="WQD36612.1"/>
    </source>
</evidence>
<dbReference type="InterPro" id="IPR039426">
    <property type="entry name" value="TonB-dep_rcpt-like"/>
</dbReference>
<dbReference type="RefSeq" id="WP_114790231.1">
    <property type="nucleotide sequence ID" value="NZ_CP139960.1"/>
</dbReference>
<proteinExistence type="inferred from homology"/>
<keyword evidence="4 10" id="KW-0812">Transmembrane</keyword>
<dbReference type="InterPro" id="IPR036942">
    <property type="entry name" value="Beta-barrel_TonB_sf"/>
</dbReference>